<dbReference type="InterPro" id="IPR050457">
    <property type="entry name" value="ZnFinger_BTB_dom_contain"/>
</dbReference>
<keyword evidence="9" id="KW-0539">Nucleus</keyword>
<dbReference type="Gene3D" id="3.30.710.10">
    <property type="entry name" value="Potassium Channel Kv1.1, Chain A"/>
    <property type="match status" value="1"/>
</dbReference>
<gene>
    <name evidence="11" type="ORF">M9458_017491</name>
</gene>
<dbReference type="InterPro" id="IPR011333">
    <property type="entry name" value="SKP1/BTB/POZ_sf"/>
</dbReference>
<organism evidence="11 12">
    <name type="scientific">Cirrhinus mrigala</name>
    <name type="common">Mrigala</name>
    <dbReference type="NCBI Taxonomy" id="683832"/>
    <lineage>
        <taxon>Eukaryota</taxon>
        <taxon>Metazoa</taxon>
        <taxon>Chordata</taxon>
        <taxon>Craniata</taxon>
        <taxon>Vertebrata</taxon>
        <taxon>Euteleostomi</taxon>
        <taxon>Actinopterygii</taxon>
        <taxon>Neopterygii</taxon>
        <taxon>Teleostei</taxon>
        <taxon>Ostariophysi</taxon>
        <taxon>Cypriniformes</taxon>
        <taxon>Cyprinidae</taxon>
        <taxon>Labeoninae</taxon>
        <taxon>Labeonini</taxon>
        <taxon>Cirrhinus</taxon>
    </lineage>
</organism>
<dbReference type="GO" id="GO:0005634">
    <property type="term" value="C:nucleus"/>
    <property type="evidence" value="ECO:0007669"/>
    <property type="project" value="UniProtKB-SubCell"/>
</dbReference>
<dbReference type="AlphaFoldDB" id="A0ABD0QL26"/>
<evidence type="ECO:0000256" key="5">
    <source>
        <dbReference type="ARBA" id="ARBA00022833"/>
    </source>
</evidence>
<keyword evidence="12" id="KW-1185">Reference proteome</keyword>
<reference evidence="11 12" key="1">
    <citation type="submission" date="2024-05" db="EMBL/GenBank/DDBJ databases">
        <title>Genome sequencing and assembly of Indian major carp, Cirrhinus mrigala (Hamilton, 1822).</title>
        <authorList>
            <person name="Mohindra V."/>
            <person name="Chowdhury L.M."/>
            <person name="Lal K."/>
            <person name="Jena J.K."/>
        </authorList>
    </citation>
    <scope>NUCLEOTIDE SEQUENCE [LARGE SCALE GENOMIC DNA]</scope>
    <source>
        <strain evidence="11">CM1030</strain>
        <tissue evidence="11">Blood</tissue>
    </source>
</reference>
<evidence type="ECO:0000313" key="11">
    <source>
        <dbReference type="EMBL" id="KAL0185821.1"/>
    </source>
</evidence>
<protein>
    <recommendedName>
        <fullName evidence="10">BTB domain-containing protein</fullName>
    </recommendedName>
</protein>
<sequence>MTNSHAKSILNAMNALRKSNTLCDITLRVEGTDFPAHRIVLAACSDYFCAMFTSE</sequence>
<dbReference type="PANTHER" id="PTHR46105:SF5">
    <property type="entry name" value="ZINC FINGER AND BTB DOMAIN-CONTAINING PROTEIN 44 ISOFORM X1"/>
    <property type="match status" value="1"/>
</dbReference>
<dbReference type="PANTHER" id="PTHR46105">
    <property type="entry name" value="AGAP004733-PA"/>
    <property type="match status" value="1"/>
</dbReference>
<dbReference type="PROSITE" id="PS50097">
    <property type="entry name" value="BTB"/>
    <property type="match status" value="1"/>
</dbReference>
<dbReference type="Pfam" id="PF00651">
    <property type="entry name" value="BTB"/>
    <property type="match status" value="1"/>
</dbReference>
<keyword evidence="5" id="KW-0862">Zinc</keyword>
<dbReference type="Proteomes" id="UP001529510">
    <property type="component" value="Unassembled WGS sequence"/>
</dbReference>
<evidence type="ECO:0000256" key="8">
    <source>
        <dbReference type="ARBA" id="ARBA00023163"/>
    </source>
</evidence>
<evidence type="ECO:0000256" key="7">
    <source>
        <dbReference type="ARBA" id="ARBA00023125"/>
    </source>
</evidence>
<dbReference type="InterPro" id="IPR000210">
    <property type="entry name" value="BTB/POZ_dom"/>
</dbReference>
<evidence type="ECO:0000259" key="10">
    <source>
        <dbReference type="PROSITE" id="PS50097"/>
    </source>
</evidence>
<dbReference type="EMBL" id="JAMKFB020000008">
    <property type="protein sequence ID" value="KAL0185821.1"/>
    <property type="molecule type" value="Genomic_DNA"/>
</dbReference>
<comment type="caution">
    <text evidence="11">The sequence shown here is derived from an EMBL/GenBank/DDBJ whole genome shotgun (WGS) entry which is preliminary data.</text>
</comment>
<dbReference type="GO" id="GO:0008270">
    <property type="term" value="F:zinc ion binding"/>
    <property type="evidence" value="ECO:0007669"/>
    <property type="project" value="UniProtKB-KW"/>
</dbReference>
<keyword evidence="7" id="KW-0238">DNA-binding</keyword>
<accession>A0ABD0QL26</accession>
<feature type="domain" description="BTB" evidence="10">
    <location>
        <begin position="23"/>
        <end position="55"/>
    </location>
</feature>
<evidence type="ECO:0000256" key="6">
    <source>
        <dbReference type="ARBA" id="ARBA00023015"/>
    </source>
</evidence>
<proteinExistence type="predicted"/>
<keyword evidence="3" id="KW-0677">Repeat</keyword>
<evidence type="ECO:0000313" key="12">
    <source>
        <dbReference type="Proteomes" id="UP001529510"/>
    </source>
</evidence>
<evidence type="ECO:0000256" key="3">
    <source>
        <dbReference type="ARBA" id="ARBA00022737"/>
    </source>
</evidence>
<feature type="non-terminal residue" evidence="11">
    <location>
        <position position="55"/>
    </location>
</feature>
<evidence type="ECO:0000256" key="1">
    <source>
        <dbReference type="ARBA" id="ARBA00004123"/>
    </source>
</evidence>
<evidence type="ECO:0000256" key="2">
    <source>
        <dbReference type="ARBA" id="ARBA00022723"/>
    </source>
</evidence>
<dbReference type="SUPFAM" id="SSF54695">
    <property type="entry name" value="POZ domain"/>
    <property type="match status" value="1"/>
</dbReference>
<comment type="subcellular location">
    <subcellularLocation>
        <location evidence="1">Nucleus</location>
    </subcellularLocation>
</comment>
<evidence type="ECO:0000256" key="4">
    <source>
        <dbReference type="ARBA" id="ARBA00022771"/>
    </source>
</evidence>
<dbReference type="GO" id="GO:0003677">
    <property type="term" value="F:DNA binding"/>
    <property type="evidence" value="ECO:0007669"/>
    <property type="project" value="UniProtKB-KW"/>
</dbReference>
<keyword evidence="6" id="KW-0805">Transcription regulation</keyword>
<keyword evidence="2" id="KW-0479">Metal-binding</keyword>
<keyword evidence="4" id="KW-0863">Zinc-finger</keyword>
<keyword evidence="8" id="KW-0804">Transcription</keyword>
<evidence type="ECO:0000256" key="9">
    <source>
        <dbReference type="ARBA" id="ARBA00023242"/>
    </source>
</evidence>
<name>A0ABD0QL26_CIRMR</name>